<gene>
    <name evidence="3" type="primary">hpnD</name>
    <name evidence="3" type="ORF">HCN56_15135</name>
</gene>
<dbReference type="SFLD" id="SFLDS00005">
    <property type="entry name" value="Isoprenoid_Synthase_Type_I"/>
    <property type="match status" value="1"/>
</dbReference>
<dbReference type="FunFam" id="1.10.600.10:FF:000010">
    <property type="entry name" value="Squalene synthase HpnD"/>
    <property type="match status" value="1"/>
</dbReference>
<dbReference type="CDD" id="cd00683">
    <property type="entry name" value="Trans_IPPS_HH"/>
    <property type="match status" value="1"/>
</dbReference>
<dbReference type="PROSITE" id="PS01044">
    <property type="entry name" value="SQUALEN_PHYTOEN_SYN_1"/>
    <property type="match status" value="1"/>
</dbReference>
<dbReference type="InterPro" id="IPR033904">
    <property type="entry name" value="Trans_IPPS_HH"/>
</dbReference>
<name>A0A7X6D299_9ACTN</name>
<dbReference type="GO" id="GO:0004311">
    <property type="term" value="F:geranylgeranyl diphosphate synthase activity"/>
    <property type="evidence" value="ECO:0007669"/>
    <property type="project" value="InterPro"/>
</dbReference>
<dbReference type="EMBL" id="JAAVJD010000114">
    <property type="protein sequence ID" value="NJQ06879.1"/>
    <property type="molecule type" value="Genomic_DNA"/>
</dbReference>
<dbReference type="InterPro" id="IPR008949">
    <property type="entry name" value="Isoprenoid_synthase_dom_sf"/>
</dbReference>
<dbReference type="EC" id="2.5.1.103" evidence="3"/>
<evidence type="ECO:0000313" key="4">
    <source>
        <dbReference type="Proteomes" id="UP000578686"/>
    </source>
</evidence>
<dbReference type="InterPro" id="IPR002060">
    <property type="entry name" value="Squ/phyt_synthse"/>
</dbReference>
<dbReference type="GO" id="GO:0051996">
    <property type="term" value="F:squalene synthase [NAD(P)H] activity"/>
    <property type="evidence" value="ECO:0007669"/>
    <property type="project" value="InterPro"/>
</dbReference>
<protein>
    <submittedName>
        <fullName evidence="3">Presqualene diphosphate synthase HpnD</fullName>
        <ecNumber evidence="3">2.5.1.103</ecNumber>
    </submittedName>
</protein>
<dbReference type="InterPro" id="IPR017828">
    <property type="entry name" value="SQ_synth_HpnD-like"/>
</dbReference>
<dbReference type="RefSeq" id="WP_167971396.1">
    <property type="nucleotide sequence ID" value="NZ_JAAVJD010000114.1"/>
</dbReference>
<evidence type="ECO:0000256" key="2">
    <source>
        <dbReference type="ARBA" id="ARBA00022679"/>
    </source>
</evidence>
<dbReference type="PROSITE" id="PS01045">
    <property type="entry name" value="SQUALEN_PHYTOEN_SYN_2"/>
    <property type="match status" value="1"/>
</dbReference>
<dbReference type="Pfam" id="PF00494">
    <property type="entry name" value="SQS_PSY"/>
    <property type="match status" value="1"/>
</dbReference>
<reference evidence="3 4" key="1">
    <citation type="submission" date="2020-03" db="EMBL/GenBank/DDBJ databases">
        <title>Draft genome of Streptomyces sp. ventii, isolated from the Axial Seamount in the Pacific Ocean, and resequencing of the two type strains Streptomyces lonarensis strain NCL 716 and Streptomyces bohaiensis strain 11A07.</title>
        <authorList>
            <person name="Loughran R.M."/>
            <person name="Pfannmuller K.M."/>
            <person name="Wasson B.J."/>
            <person name="Deadmond M.C."/>
            <person name="Paddock B.E."/>
            <person name="Koyack M.J."/>
            <person name="Gallegos D.A."/>
            <person name="Mitchell E.A."/>
            <person name="Ushijima B."/>
            <person name="Saw J.H."/>
            <person name="Mcphail K.L."/>
            <person name="Videau P."/>
        </authorList>
    </citation>
    <scope>NUCLEOTIDE SEQUENCE [LARGE SCALE GENOMIC DNA]</scope>
    <source>
        <strain evidence="3 4">NCL716</strain>
    </source>
</reference>
<dbReference type="UniPathway" id="UPA00799"/>
<dbReference type="InterPro" id="IPR019845">
    <property type="entry name" value="Squalene/phytoene_synthase_CS"/>
</dbReference>
<accession>A0A7X6D299</accession>
<comment type="pathway">
    <text evidence="1">Carotenoid biosynthesis; phytoene biosynthesis.</text>
</comment>
<proteinExistence type="predicted"/>
<comment type="caution">
    <text evidence="3">The sequence shown here is derived from an EMBL/GenBank/DDBJ whole genome shotgun (WGS) entry which is preliminary data.</text>
</comment>
<dbReference type="SFLD" id="SFLDG01212">
    <property type="entry name" value="Phytoene_synthase_like"/>
    <property type="match status" value="1"/>
</dbReference>
<dbReference type="NCBIfam" id="TIGR03465">
    <property type="entry name" value="HpnD"/>
    <property type="match status" value="1"/>
</dbReference>
<dbReference type="AlphaFoldDB" id="A0A7X6D299"/>
<sequence length="311" mass="33933">MSTVTTSPPLSPSLTAAYRYCEIVTGQQARNFAYGIRLLPAAERRAMSALYAFSRRVDDIGDGPLDDATKESRLKETRDLLQQVRAGEIADDATDPVALALADAADRFPIPLDGLDELIDGVLMDVHGRTYETWEELRDYCRCVAGAVGRLSLGVFGTVPGAPGAERAPQFADTLGLALQLTNILRDLREDAAEGRSYLPEEDLRAYGCTEGFNRSQPQRGADFDGLVRFQVHRARRLFADGYRLLPMLDRRSGACVAAMAGIYHRLLDHVAAEPAAVLRGRVSLPAPQKALVAVRGLAGLDARRAVRKRP</sequence>
<evidence type="ECO:0000313" key="3">
    <source>
        <dbReference type="EMBL" id="NJQ06879.1"/>
    </source>
</evidence>
<keyword evidence="2 3" id="KW-0808">Transferase</keyword>
<dbReference type="Gene3D" id="1.10.600.10">
    <property type="entry name" value="Farnesyl Diphosphate Synthase"/>
    <property type="match status" value="1"/>
</dbReference>
<dbReference type="SUPFAM" id="SSF48576">
    <property type="entry name" value="Terpenoid synthases"/>
    <property type="match status" value="1"/>
</dbReference>
<organism evidence="3 4">
    <name type="scientific">Streptomyces lonarensis</name>
    <dbReference type="NCBI Taxonomy" id="700599"/>
    <lineage>
        <taxon>Bacteria</taxon>
        <taxon>Bacillati</taxon>
        <taxon>Actinomycetota</taxon>
        <taxon>Actinomycetes</taxon>
        <taxon>Kitasatosporales</taxon>
        <taxon>Streptomycetaceae</taxon>
        <taxon>Streptomyces</taxon>
    </lineage>
</organism>
<dbReference type="PANTHER" id="PTHR31480">
    <property type="entry name" value="BIFUNCTIONAL LYCOPENE CYCLASE/PHYTOENE SYNTHASE"/>
    <property type="match status" value="1"/>
</dbReference>
<dbReference type="Proteomes" id="UP000578686">
    <property type="component" value="Unassembled WGS sequence"/>
</dbReference>
<dbReference type="InterPro" id="IPR044843">
    <property type="entry name" value="Trans_IPPS_bact-type"/>
</dbReference>
<dbReference type="SFLD" id="SFLDG01018">
    <property type="entry name" value="Squalene/Phytoene_Synthase_Lik"/>
    <property type="match status" value="1"/>
</dbReference>
<dbReference type="GO" id="GO:0016117">
    <property type="term" value="P:carotenoid biosynthetic process"/>
    <property type="evidence" value="ECO:0007669"/>
    <property type="project" value="InterPro"/>
</dbReference>
<keyword evidence="4" id="KW-1185">Reference proteome</keyword>
<evidence type="ECO:0000256" key="1">
    <source>
        <dbReference type="ARBA" id="ARBA00004684"/>
    </source>
</evidence>